<reference evidence="1 2" key="1">
    <citation type="journal article" date="2024" name="Commun. Biol.">
        <title>Comparative genomic analysis of thermophilic fungi reveals convergent evolutionary adaptations and gene losses.</title>
        <authorList>
            <person name="Steindorff A.S."/>
            <person name="Aguilar-Pontes M.V."/>
            <person name="Robinson A.J."/>
            <person name="Andreopoulos B."/>
            <person name="LaButti K."/>
            <person name="Kuo A."/>
            <person name="Mondo S."/>
            <person name="Riley R."/>
            <person name="Otillar R."/>
            <person name="Haridas S."/>
            <person name="Lipzen A."/>
            <person name="Grimwood J."/>
            <person name="Schmutz J."/>
            <person name="Clum A."/>
            <person name="Reid I.D."/>
            <person name="Moisan M.C."/>
            <person name="Butler G."/>
            <person name="Nguyen T.T.M."/>
            <person name="Dewar K."/>
            <person name="Conant G."/>
            <person name="Drula E."/>
            <person name="Henrissat B."/>
            <person name="Hansel C."/>
            <person name="Singer S."/>
            <person name="Hutchinson M.I."/>
            <person name="de Vries R.P."/>
            <person name="Natvig D.O."/>
            <person name="Powell A.J."/>
            <person name="Tsang A."/>
            <person name="Grigoriev I.V."/>
        </authorList>
    </citation>
    <scope>NUCLEOTIDE SEQUENCE [LARGE SCALE GENOMIC DNA]</scope>
    <source>
        <strain evidence="1 2">CBS 494.80</strain>
    </source>
</reference>
<evidence type="ECO:0000313" key="2">
    <source>
        <dbReference type="Proteomes" id="UP001595075"/>
    </source>
</evidence>
<dbReference type="EMBL" id="JAZHXI010000010">
    <property type="protein sequence ID" value="KAL2067189.1"/>
    <property type="molecule type" value="Genomic_DNA"/>
</dbReference>
<sequence length="97" mass="11104">MPACPALSTVYVERLLSSCLRFLVQNPARKSDGRRESFEICILTGNEIRRKHRDLMENVPISIGRIKKITPLYPRGKTEILPLIEDVESCYHIHGNV</sequence>
<evidence type="ECO:0000313" key="1">
    <source>
        <dbReference type="EMBL" id="KAL2067189.1"/>
    </source>
</evidence>
<organism evidence="1 2">
    <name type="scientific">Oculimacula yallundae</name>
    <dbReference type="NCBI Taxonomy" id="86028"/>
    <lineage>
        <taxon>Eukaryota</taxon>
        <taxon>Fungi</taxon>
        <taxon>Dikarya</taxon>
        <taxon>Ascomycota</taxon>
        <taxon>Pezizomycotina</taxon>
        <taxon>Leotiomycetes</taxon>
        <taxon>Helotiales</taxon>
        <taxon>Ploettnerulaceae</taxon>
        <taxon>Oculimacula</taxon>
    </lineage>
</organism>
<comment type="caution">
    <text evidence="1">The sequence shown here is derived from an EMBL/GenBank/DDBJ whole genome shotgun (WGS) entry which is preliminary data.</text>
</comment>
<dbReference type="Proteomes" id="UP001595075">
    <property type="component" value="Unassembled WGS sequence"/>
</dbReference>
<proteinExistence type="predicted"/>
<protein>
    <submittedName>
        <fullName evidence="1">Uncharacterized protein</fullName>
    </submittedName>
</protein>
<accession>A0ABR4CDB6</accession>
<gene>
    <name evidence="1" type="ORF">VTL71DRAFT_1613</name>
</gene>
<name>A0ABR4CDB6_9HELO</name>
<keyword evidence="2" id="KW-1185">Reference proteome</keyword>